<evidence type="ECO:0000259" key="4">
    <source>
        <dbReference type="Pfam" id="PF13490"/>
    </source>
</evidence>
<gene>
    <name evidence="5" type="ORF">FOJ82_06620</name>
</gene>
<evidence type="ECO:0000256" key="1">
    <source>
        <dbReference type="ARBA" id="ARBA00023015"/>
    </source>
</evidence>
<dbReference type="InterPro" id="IPR027383">
    <property type="entry name" value="Znf_put"/>
</dbReference>
<keyword evidence="3" id="KW-0812">Transmembrane</keyword>
<keyword evidence="6" id="KW-1185">Reference proteome</keyword>
<dbReference type="RefSeq" id="WP_143937674.1">
    <property type="nucleotide sequence ID" value="NZ_VKKG01000002.1"/>
</dbReference>
<dbReference type="Proteomes" id="UP000317638">
    <property type="component" value="Unassembled WGS sequence"/>
</dbReference>
<keyword evidence="3" id="KW-1133">Transmembrane helix</keyword>
<evidence type="ECO:0000313" key="6">
    <source>
        <dbReference type="Proteomes" id="UP000317638"/>
    </source>
</evidence>
<evidence type="ECO:0000313" key="5">
    <source>
        <dbReference type="EMBL" id="TRY18782.1"/>
    </source>
</evidence>
<keyword evidence="1" id="KW-0805">Transcription regulation</keyword>
<sequence>MTEGLGNGRCGRFSEDLSAFADHTLPPRRWQQVGYHVAGCPACRDEVAAIKRVCSRLSGSCAAPTTSAPESLAARLERIAEGASDAPLYMSAGAPGELPSRRRARSRLIRQGSIAGLGALATMFVLALMLAPDPPTVEDPVHMAREEYSLSITSISVNETIGAVLLAHERGARPSEPVQQRARASIVGSPFEISAREAAAALSHGPEAHLTYSGTQRVWISDGRGAFHVNDVRVDEVAGEGSTLAVLDAQGDEFVSWFVPTSTCCSPTSPAGWSFLEYEGRDQVAGRWAKVIEARDVDGHTVSKWWVDTANGMVLWTERYDTFGRPTVISGFTELDLEHAQLAPDGIELAFMNVPAAVVSEPVQEWCTGLRYCPEMLAGMPLVAHASSDLGNRTTMRLVYSDGFRSVSVYWTEGLLAADGATRVSDDTPGMPEVEVWQAGHGVVSVATNGGLAVLDRAVSALPAEEPWRPTLLERFREGLARVGGIN</sequence>
<dbReference type="Pfam" id="PF13490">
    <property type="entry name" value="zf-HC2"/>
    <property type="match status" value="1"/>
</dbReference>
<dbReference type="Gene3D" id="2.50.20.10">
    <property type="entry name" value="Lipoprotein localisation LolA/LolB/LppX"/>
    <property type="match status" value="1"/>
</dbReference>
<feature type="transmembrane region" description="Helical" evidence="3">
    <location>
        <begin position="108"/>
        <end position="131"/>
    </location>
</feature>
<keyword evidence="3" id="KW-0472">Membrane</keyword>
<name>A0A553K243_9ACTN</name>
<dbReference type="EMBL" id="VKKG01000002">
    <property type="protein sequence ID" value="TRY18782.1"/>
    <property type="molecule type" value="Genomic_DNA"/>
</dbReference>
<evidence type="ECO:0000256" key="2">
    <source>
        <dbReference type="ARBA" id="ARBA00023163"/>
    </source>
</evidence>
<dbReference type="AlphaFoldDB" id="A0A553K243"/>
<comment type="caution">
    <text evidence="5">The sequence shown here is derived from an EMBL/GenBank/DDBJ whole genome shotgun (WGS) entry which is preliminary data.</text>
</comment>
<organism evidence="5 6">
    <name type="scientific">Tessaracoccus rhinocerotis</name>
    <dbReference type="NCBI Taxonomy" id="1689449"/>
    <lineage>
        <taxon>Bacteria</taxon>
        <taxon>Bacillati</taxon>
        <taxon>Actinomycetota</taxon>
        <taxon>Actinomycetes</taxon>
        <taxon>Propionibacteriales</taxon>
        <taxon>Propionibacteriaceae</taxon>
        <taxon>Tessaracoccus</taxon>
    </lineage>
</organism>
<keyword evidence="2" id="KW-0804">Transcription</keyword>
<dbReference type="InterPro" id="IPR041916">
    <property type="entry name" value="Anti_sigma_zinc_sf"/>
</dbReference>
<reference evidence="5 6" key="1">
    <citation type="submission" date="2019-07" db="EMBL/GenBank/DDBJ databases">
        <authorList>
            <person name="Zhou L.-Y."/>
        </authorList>
    </citation>
    <scope>NUCLEOTIDE SEQUENCE [LARGE SCALE GENOMIC DNA]</scope>
    <source>
        <strain evidence="5 6">YIM 101269</strain>
    </source>
</reference>
<proteinExistence type="predicted"/>
<protein>
    <recommendedName>
        <fullName evidence="4">Putative zinc-finger domain-containing protein</fullName>
    </recommendedName>
</protein>
<accession>A0A553K243</accession>
<dbReference type="Gene3D" id="1.10.10.1320">
    <property type="entry name" value="Anti-sigma factor, zinc-finger domain"/>
    <property type="match status" value="1"/>
</dbReference>
<dbReference type="OrthoDB" id="3743969at2"/>
<feature type="domain" description="Putative zinc-finger" evidence="4">
    <location>
        <begin position="10"/>
        <end position="44"/>
    </location>
</feature>
<evidence type="ECO:0000256" key="3">
    <source>
        <dbReference type="SAM" id="Phobius"/>
    </source>
</evidence>